<name>A0A645H4B2_9ZZZZ</name>
<dbReference type="EMBL" id="VSSQ01086569">
    <property type="protein sequence ID" value="MPN33851.1"/>
    <property type="molecule type" value="Genomic_DNA"/>
</dbReference>
<accession>A0A645H4B2</accession>
<sequence>MTEKQTKIWELLCTLSGEQVANIFTYWYGTQLLDDGLIQYLKFEGFMGDNE</sequence>
<organism evidence="1">
    <name type="scientific">bioreactor metagenome</name>
    <dbReference type="NCBI Taxonomy" id="1076179"/>
    <lineage>
        <taxon>unclassified sequences</taxon>
        <taxon>metagenomes</taxon>
        <taxon>ecological metagenomes</taxon>
    </lineage>
</organism>
<gene>
    <name evidence="1" type="ORF">SDC9_181343</name>
</gene>
<protein>
    <submittedName>
        <fullName evidence="1">Uncharacterized protein</fullName>
    </submittedName>
</protein>
<evidence type="ECO:0000313" key="1">
    <source>
        <dbReference type="EMBL" id="MPN33851.1"/>
    </source>
</evidence>
<proteinExistence type="predicted"/>
<dbReference type="AlphaFoldDB" id="A0A645H4B2"/>
<reference evidence="1" key="1">
    <citation type="submission" date="2019-08" db="EMBL/GenBank/DDBJ databases">
        <authorList>
            <person name="Kucharzyk K."/>
            <person name="Murdoch R.W."/>
            <person name="Higgins S."/>
            <person name="Loffler F."/>
        </authorList>
    </citation>
    <scope>NUCLEOTIDE SEQUENCE</scope>
</reference>
<comment type="caution">
    <text evidence="1">The sequence shown here is derived from an EMBL/GenBank/DDBJ whole genome shotgun (WGS) entry which is preliminary data.</text>
</comment>